<evidence type="ECO:0000313" key="3">
    <source>
        <dbReference type="EMBL" id="PQM38874.1"/>
    </source>
</evidence>
<evidence type="ECO:0000256" key="1">
    <source>
        <dbReference type="ARBA" id="ARBA00022821"/>
    </source>
</evidence>
<dbReference type="Proteomes" id="UP000250321">
    <property type="component" value="Unassembled WGS sequence"/>
</dbReference>
<protein>
    <submittedName>
        <fullName evidence="3">Disease resistance protein RPP8-like</fullName>
    </submittedName>
</protein>
<organism evidence="3 4">
    <name type="scientific">Prunus yedoensis var. nudiflora</name>
    <dbReference type="NCBI Taxonomy" id="2094558"/>
    <lineage>
        <taxon>Eukaryota</taxon>
        <taxon>Viridiplantae</taxon>
        <taxon>Streptophyta</taxon>
        <taxon>Embryophyta</taxon>
        <taxon>Tracheophyta</taxon>
        <taxon>Spermatophyta</taxon>
        <taxon>Magnoliopsida</taxon>
        <taxon>eudicotyledons</taxon>
        <taxon>Gunneridae</taxon>
        <taxon>Pentapetalae</taxon>
        <taxon>rosids</taxon>
        <taxon>fabids</taxon>
        <taxon>Rosales</taxon>
        <taxon>Rosaceae</taxon>
        <taxon>Amygdaloideae</taxon>
        <taxon>Amygdaleae</taxon>
        <taxon>Prunus</taxon>
    </lineage>
</organism>
<proteinExistence type="predicted"/>
<name>A0A314UQK9_PRUYE</name>
<dbReference type="OrthoDB" id="1743638at2759"/>
<dbReference type="PANTHER" id="PTHR36766:SF64">
    <property type="entry name" value="OS12G0206100 PROTEIN"/>
    <property type="match status" value="1"/>
</dbReference>
<dbReference type="InterPro" id="IPR002182">
    <property type="entry name" value="NB-ARC"/>
</dbReference>
<comment type="caution">
    <text evidence="3">The sequence shown here is derived from an EMBL/GenBank/DDBJ whole genome shotgun (WGS) entry which is preliminary data.</text>
</comment>
<dbReference type="Gene3D" id="3.40.50.300">
    <property type="entry name" value="P-loop containing nucleotide triphosphate hydrolases"/>
    <property type="match status" value="1"/>
</dbReference>
<evidence type="ECO:0000313" key="4">
    <source>
        <dbReference type="Proteomes" id="UP000250321"/>
    </source>
</evidence>
<accession>A0A314UQK9</accession>
<evidence type="ECO:0000259" key="2">
    <source>
        <dbReference type="Pfam" id="PF00931"/>
    </source>
</evidence>
<dbReference type="SUPFAM" id="SSF52540">
    <property type="entry name" value="P-loop containing nucleoside triphosphate hydrolases"/>
    <property type="match status" value="1"/>
</dbReference>
<dbReference type="GO" id="GO:0043531">
    <property type="term" value="F:ADP binding"/>
    <property type="evidence" value="ECO:0007669"/>
    <property type="project" value="InterPro"/>
</dbReference>
<dbReference type="InterPro" id="IPR027417">
    <property type="entry name" value="P-loop_NTPase"/>
</dbReference>
<gene>
    <name evidence="3" type="ORF">Pyn_03361</name>
</gene>
<dbReference type="EMBL" id="PJQY01003265">
    <property type="protein sequence ID" value="PQM38874.1"/>
    <property type="molecule type" value="Genomic_DNA"/>
</dbReference>
<dbReference type="PANTHER" id="PTHR36766">
    <property type="entry name" value="PLANT BROAD-SPECTRUM MILDEW RESISTANCE PROTEIN RPW8"/>
    <property type="match status" value="1"/>
</dbReference>
<reference evidence="3 4" key="1">
    <citation type="submission" date="2018-02" db="EMBL/GenBank/DDBJ databases">
        <title>Draft genome of wild Prunus yedoensis var. nudiflora.</title>
        <authorList>
            <person name="Baek S."/>
            <person name="Kim J.-H."/>
            <person name="Choi K."/>
            <person name="Kim G.-B."/>
            <person name="Cho A."/>
            <person name="Jang H."/>
            <person name="Shin C.-H."/>
            <person name="Yu H.-J."/>
            <person name="Mun J.-H."/>
        </authorList>
    </citation>
    <scope>NUCLEOTIDE SEQUENCE [LARGE SCALE GENOMIC DNA]</scope>
    <source>
        <strain evidence="4">cv. Jeju island</strain>
        <tissue evidence="3">Leaf</tissue>
    </source>
</reference>
<dbReference type="GO" id="GO:0006952">
    <property type="term" value="P:defense response"/>
    <property type="evidence" value="ECO:0007669"/>
    <property type="project" value="UniProtKB-KW"/>
</dbReference>
<feature type="domain" description="NB-ARC" evidence="2">
    <location>
        <begin position="2"/>
        <end position="90"/>
    </location>
</feature>
<dbReference type="STRING" id="2094558.A0A314UQK9"/>
<keyword evidence="4" id="KW-1185">Reference proteome</keyword>
<keyword evidence="1" id="KW-0611">Plant defense</keyword>
<dbReference type="Pfam" id="PF00931">
    <property type="entry name" value="NB-ARC"/>
    <property type="match status" value="1"/>
</dbReference>
<dbReference type="AlphaFoldDB" id="A0A314UQK9"/>
<sequence length="106" mass="12244">MTDDEIAKRLFLVLQEMKCLVILDDIWRIETWNLLKDAFPNVKTESTILLTTRNQAVALPPNRNAFLHELQALNEKKSWELFEKIVISGRADIGIFSPLLSYKQAT</sequence>